<dbReference type="InterPro" id="IPR050768">
    <property type="entry name" value="UPF0353/GerABKA_families"/>
</dbReference>
<keyword evidence="5" id="KW-0812">Transmembrane</keyword>
<feature type="transmembrane region" description="Helical" evidence="5">
    <location>
        <begin position="291"/>
        <end position="310"/>
    </location>
</feature>
<keyword evidence="3 4" id="KW-0472">Membrane</keyword>
<sequence length="486" mass="55198">MEKVRREPVKVSLKENIEYLRDALGVEKSFDVIQLDVEYAEREMALYLVDGFVKDDILHYLMKMLAGLDAGQLEGDTLSRLIKTYIPYVEVETTDDLNKVVDMVLAGPTALVVDGVDEVILIDARTYPVRGPQEPDIERVVRGSRDGFVETLVFNTALTRRRIRDRTLRMEYMQVGRRSKTDVVVSYIEDIADPEMVQKVKDSISKIDTDGLPMAEKSIEEFISGRHWNPYPMVRYTERPDTAATHLYEGHVCIIVDGSPSVIITPTTFWHHLQHAEEYRNKPLVGAYLRFVRFLAVWASIFLLPLWYLFAIEPQLLPDALSYIGPNETGQLPLVIQFLMIELGLDMLRMAAIHTPSALATALGLVAALMIGQVAVEVGLFINEVILYLAIAAIGTFSTPSYEMSLANRLIRIALLIATSIFHTYGYVAGIMLLIIMLARMKSFGVPYLWPFIPFNLRAFRDVLLRSPIPLKNRRPRFLHPKDPDR</sequence>
<proteinExistence type="inferred from homology"/>
<comment type="subcellular location">
    <subcellularLocation>
        <location evidence="4">Cell membrane</location>
    </subcellularLocation>
    <subcellularLocation>
        <location evidence="1">Membrane</location>
        <topology evidence="1">Multi-pass membrane protein</topology>
    </subcellularLocation>
</comment>
<dbReference type="AlphaFoldDB" id="A0A160MEZ2"/>
<evidence type="ECO:0000256" key="5">
    <source>
        <dbReference type="SAM" id="Phobius"/>
    </source>
</evidence>
<dbReference type="Pfam" id="PF03323">
    <property type="entry name" value="GerA"/>
    <property type="match status" value="1"/>
</dbReference>
<evidence type="ECO:0000313" key="6">
    <source>
        <dbReference type="EMBL" id="AND41503.1"/>
    </source>
</evidence>
<dbReference type="EMBL" id="CP015506">
    <property type="protein sequence ID" value="AND41503.1"/>
    <property type="molecule type" value="Genomic_DNA"/>
</dbReference>
<evidence type="ECO:0000256" key="2">
    <source>
        <dbReference type="ARBA" id="ARBA00005278"/>
    </source>
</evidence>
<evidence type="ECO:0000256" key="1">
    <source>
        <dbReference type="ARBA" id="ARBA00004141"/>
    </source>
</evidence>
<evidence type="ECO:0000256" key="3">
    <source>
        <dbReference type="ARBA" id="ARBA00023136"/>
    </source>
</evidence>
<dbReference type="PANTHER" id="PTHR22550:SF9">
    <property type="entry name" value="STAGE V SPORULATION PROTEIN AF"/>
    <property type="match status" value="1"/>
</dbReference>
<organism evidence="6 7">
    <name type="scientific">Cytobacillus oceanisediminis 2691</name>
    <dbReference type="NCBI Taxonomy" id="1196031"/>
    <lineage>
        <taxon>Bacteria</taxon>
        <taxon>Bacillati</taxon>
        <taxon>Bacillota</taxon>
        <taxon>Bacilli</taxon>
        <taxon>Bacillales</taxon>
        <taxon>Bacillaceae</taxon>
        <taxon>Cytobacillus</taxon>
    </lineage>
</organism>
<dbReference type="STRING" id="1196031.A361_20845"/>
<feature type="transmembrane region" description="Helical" evidence="5">
    <location>
        <begin position="380"/>
        <end position="398"/>
    </location>
</feature>
<dbReference type="GO" id="GO:0009847">
    <property type="term" value="P:spore germination"/>
    <property type="evidence" value="ECO:0007669"/>
    <property type="project" value="UniProtKB-UniRule"/>
</dbReference>
<feature type="transmembrane region" description="Helical" evidence="5">
    <location>
        <begin position="410"/>
        <end position="436"/>
    </location>
</feature>
<dbReference type="InterPro" id="IPR004995">
    <property type="entry name" value="Spore_Ger"/>
</dbReference>
<dbReference type="PANTHER" id="PTHR22550">
    <property type="entry name" value="SPORE GERMINATION PROTEIN"/>
    <property type="match status" value="1"/>
</dbReference>
<keyword evidence="5" id="KW-1133">Transmembrane helix</keyword>
<dbReference type="Proteomes" id="UP000077856">
    <property type="component" value="Chromosome"/>
</dbReference>
<evidence type="ECO:0000256" key="4">
    <source>
        <dbReference type="PIRNR" id="PIRNR005690"/>
    </source>
</evidence>
<dbReference type="KEGG" id="bon:A361_20845"/>
<dbReference type="GO" id="GO:0005886">
    <property type="term" value="C:plasma membrane"/>
    <property type="evidence" value="ECO:0007669"/>
    <property type="project" value="UniProtKB-SubCell"/>
</dbReference>
<gene>
    <name evidence="6" type="ORF">A361_20845</name>
</gene>
<evidence type="ECO:0000313" key="7">
    <source>
        <dbReference type="Proteomes" id="UP000077856"/>
    </source>
</evidence>
<dbReference type="eggNOG" id="COG0697">
    <property type="taxonomic scope" value="Bacteria"/>
</dbReference>
<comment type="similarity">
    <text evidence="2 4">Belongs to the GerABKA family.</text>
</comment>
<reference evidence="6 7" key="1">
    <citation type="submission" date="2016-04" db="EMBL/GenBank/DDBJ databases">
        <title>Complete genome sequence of Bacillus oceanisediminis strain 2691.</title>
        <authorList>
            <person name="Jeong H."/>
            <person name="Kim H.J."/>
            <person name="Lee D.-W."/>
        </authorList>
    </citation>
    <scope>NUCLEOTIDE SEQUENCE [LARGE SCALE GENOMIC DNA]</scope>
    <source>
        <strain evidence="6 7">2691</strain>
    </source>
</reference>
<protein>
    <submittedName>
        <fullName evidence="6">Spore gernimation protein GerA</fullName>
    </submittedName>
</protein>
<dbReference type="PIRSF" id="PIRSF005690">
    <property type="entry name" value="GerBA"/>
    <property type="match status" value="1"/>
</dbReference>
<dbReference type="RefSeq" id="WP_009332948.1">
    <property type="nucleotide sequence ID" value="NZ_CP015506.1"/>
</dbReference>
<name>A0A160MEZ2_9BACI</name>
<accession>A0A160MEZ2</accession>
<feature type="transmembrane region" description="Helical" evidence="5">
    <location>
        <begin position="355"/>
        <end position="374"/>
    </location>
</feature>